<dbReference type="PANTHER" id="PTHR36440:SF1">
    <property type="entry name" value="PUTATIVE (AFU_ORTHOLOGUE AFUA_8G07350)-RELATED"/>
    <property type="match status" value="1"/>
</dbReference>
<keyword evidence="2" id="KW-0456">Lyase</keyword>
<dbReference type="InterPro" id="IPR013096">
    <property type="entry name" value="Cupin_2"/>
</dbReference>
<feature type="domain" description="Cupin type-2" evidence="1">
    <location>
        <begin position="47"/>
        <end position="114"/>
    </location>
</feature>
<gene>
    <name evidence="2" type="ORF">ABEG17_02660</name>
</gene>
<accession>A0AAU7JVG6</accession>
<dbReference type="InterPro" id="IPR053146">
    <property type="entry name" value="QDO-like"/>
</dbReference>
<dbReference type="InterPro" id="IPR014710">
    <property type="entry name" value="RmlC-like_jellyroll"/>
</dbReference>
<protein>
    <submittedName>
        <fullName evidence="2">Dimethylsulfonioproprionate lyase family protein</fullName>
    </submittedName>
</protein>
<dbReference type="GO" id="GO:0016829">
    <property type="term" value="F:lyase activity"/>
    <property type="evidence" value="ECO:0007669"/>
    <property type="project" value="UniProtKB-KW"/>
</dbReference>
<dbReference type="CDD" id="cd02208">
    <property type="entry name" value="cupin_RmlC-like"/>
    <property type="match status" value="1"/>
</dbReference>
<dbReference type="InterPro" id="IPR011051">
    <property type="entry name" value="RmlC_Cupin_sf"/>
</dbReference>
<sequence>MSFDPRSAGAVISRSTPEVRDVFGPTIEVLTSLDSAASAPAVLRGLVPPDVTIPMHAHGDPETFVILSGGVQALTVHDEQPVWTQLASGQIFHVPPDARHAFRNTGQEPCRILILSTPTMAGFFTSIGIPLSGVEDARRPPTAEELQQFLDESASRGYWNASPAENAAVGIQLGPPSQV</sequence>
<proteinExistence type="predicted"/>
<evidence type="ECO:0000259" key="1">
    <source>
        <dbReference type="Pfam" id="PF07883"/>
    </source>
</evidence>
<dbReference type="RefSeq" id="WP_406831735.1">
    <property type="nucleotide sequence ID" value="NZ_CP157483.1"/>
</dbReference>
<organism evidence="2">
    <name type="scientific">Pedococcus sp. KACC 23699</name>
    <dbReference type="NCBI Taxonomy" id="3149228"/>
    <lineage>
        <taxon>Bacteria</taxon>
        <taxon>Bacillati</taxon>
        <taxon>Actinomycetota</taxon>
        <taxon>Actinomycetes</taxon>
        <taxon>Micrococcales</taxon>
        <taxon>Intrasporangiaceae</taxon>
        <taxon>Pedococcus</taxon>
    </lineage>
</organism>
<dbReference type="PANTHER" id="PTHR36440">
    <property type="entry name" value="PUTATIVE (AFU_ORTHOLOGUE AFUA_8G07350)-RELATED"/>
    <property type="match status" value="1"/>
</dbReference>
<dbReference type="EMBL" id="CP157483">
    <property type="protein sequence ID" value="XBO44245.1"/>
    <property type="molecule type" value="Genomic_DNA"/>
</dbReference>
<dbReference type="AlphaFoldDB" id="A0AAU7JVG6"/>
<dbReference type="Gene3D" id="2.60.120.10">
    <property type="entry name" value="Jelly Rolls"/>
    <property type="match status" value="1"/>
</dbReference>
<name>A0AAU7JVG6_9MICO</name>
<dbReference type="SUPFAM" id="SSF51182">
    <property type="entry name" value="RmlC-like cupins"/>
    <property type="match status" value="1"/>
</dbReference>
<evidence type="ECO:0000313" key="2">
    <source>
        <dbReference type="EMBL" id="XBO44245.1"/>
    </source>
</evidence>
<reference evidence="2" key="1">
    <citation type="submission" date="2024-05" db="EMBL/GenBank/DDBJ databases">
        <authorList>
            <person name="Kim S."/>
            <person name="Heo J."/>
            <person name="Choi H."/>
            <person name="Choi Y."/>
            <person name="Kwon S.-W."/>
            <person name="Kim Y."/>
        </authorList>
    </citation>
    <scope>NUCLEOTIDE SEQUENCE</scope>
    <source>
        <strain evidence="2">KACC 23699</strain>
    </source>
</reference>
<dbReference type="Pfam" id="PF07883">
    <property type="entry name" value="Cupin_2"/>
    <property type="match status" value="1"/>
</dbReference>